<reference evidence="4" key="1">
    <citation type="submission" date="2015-07" db="EMBL/GenBank/DDBJ databases">
        <title>Transcriptome Assembly of Anthurium amnicola.</title>
        <authorList>
            <person name="Suzuki J."/>
        </authorList>
    </citation>
    <scope>NUCLEOTIDE SEQUENCE</scope>
</reference>
<dbReference type="GO" id="GO:0016301">
    <property type="term" value="F:kinase activity"/>
    <property type="evidence" value="ECO:0007669"/>
    <property type="project" value="UniProtKB-KW"/>
</dbReference>
<feature type="domain" description="ABC1 atypical kinase-like" evidence="3">
    <location>
        <begin position="252"/>
        <end position="514"/>
    </location>
</feature>
<evidence type="ECO:0000256" key="1">
    <source>
        <dbReference type="ARBA" id="ARBA00009670"/>
    </source>
</evidence>
<keyword evidence="4" id="KW-0808">Transferase</keyword>
<dbReference type="AlphaFoldDB" id="A0A1D1Z7B9"/>
<keyword evidence="4" id="KW-0418">Kinase</keyword>
<dbReference type="PANTHER" id="PTHR45890">
    <property type="entry name" value="AARF DOMAIN CONTAINING KINASE 2 (PREDICTED)"/>
    <property type="match status" value="1"/>
</dbReference>
<feature type="transmembrane region" description="Helical" evidence="2">
    <location>
        <begin position="168"/>
        <end position="193"/>
    </location>
</feature>
<dbReference type="CDD" id="cd13971">
    <property type="entry name" value="ADCK2-like"/>
    <property type="match status" value="1"/>
</dbReference>
<evidence type="ECO:0000313" key="4">
    <source>
        <dbReference type="EMBL" id="JAT62759.1"/>
    </source>
</evidence>
<dbReference type="Pfam" id="PF03109">
    <property type="entry name" value="ABC1"/>
    <property type="match status" value="1"/>
</dbReference>
<comment type="similarity">
    <text evidence="1">Belongs to the protein kinase superfamily. ADCK protein kinase family.</text>
</comment>
<keyword evidence="2" id="KW-0812">Transmembrane</keyword>
<evidence type="ECO:0000259" key="3">
    <source>
        <dbReference type="Pfam" id="PF03109"/>
    </source>
</evidence>
<protein>
    <submittedName>
        <fullName evidence="4">Putative serine/threonine-protein kinase abkC</fullName>
    </submittedName>
</protein>
<gene>
    <name evidence="4" type="primary">abkC_0</name>
    <name evidence="4" type="ORF">g.104190</name>
</gene>
<evidence type="ECO:0000256" key="2">
    <source>
        <dbReference type="SAM" id="Phobius"/>
    </source>
</evidence>
<dbReference type="InterPro" id="IPR052402">
    <property type="entry name" value="ADCK_kinase"/>
</dbReference>
<dbReference type="PANTHER" id="PTHR45890:SF1">
    <property type="entry name" value="AARF DOMAIN CONTAINING KINASE 2"/>
    <property type="match status" value="1"/>
</dbReference>
<dbReference type="InterPro" id="IPR044095">
    <property type="entry name" value="ADCK2_dom"/>
</dbReference>
<keyword evidence="2" id="KW-1133">Transmembrane helix</keyword>
<dbReference type="InterPro" id="IPR011009">
    <property type="entry name" value="Kinase-like_dom_sf"/>
</dbReference>
<sequence>MRFLVFGKIKRPQYPVPLNHLQNLHPAVRNHGLLFATALPSSCRTSYWSKIPGGRAFYTLYKSGENSPKRICEKNFSVSSTSRSTAYYAQAAWRRLSSKRCYGGIATPHVSRIACAVSLACSRFHLVPRILTLVVGELACSQMSFADGEYFPSRHNLHMQAQDWHMHIMPFLLSLLEALALVIRAIYLAILLLPAIAMAPFADSFGDQYRRTWLRVIHVTLENAGPAFIKWGQWAATRPDLFPSDLCAELAKLHTKAPAHSFAYTKETIENAFGRRLSELFEGFDETPVASGSVAQVHRASLKLYPGQHNKPMEVAVKVRHPGVGESIRRDFAIINAVAKISNFIPSLTWMRLDESLQQFSVYMMSQVDLAREAAHLSRFIYNFRWSKDVSFPKPLYPLVHPAVLVETYEQGESVSHYVDDIQGHDRLKSALAHIGTHALLKMLLVDNFIHADMHPGNILVRVSPASRPGKSRSKPHVVFLDVGMTAELTNSDRMNLLEFFKAVALRDGRTAAESTLRLSKQQKCPNPKAFIEEVEKSFTFWGTAEGDAVHPAECMHNLLEQVRRHKVNIDGNVTTVMVTTLVLEGWQRKLDPGYNVMQALKKMLFKADWAQSLSYTIEGLMSP</sequence>
<organism evidence="4">
    <name type="scientific">Anthurium amnicola</name>
    <dbReference type="NCBI Taxonomy" id="1678845"/>
    <lineage>
        <taxon>Eukaryota</taxon>
        <taxon>Viridiplantae</taxon>
        <taxon>Streptophyta</taxon>
        <taxon>Embryophyta</taxon>
        <taxon>Tracheophyta</taxon>
        <taxon>Spermatophyta</taxon>
        <taxon>Magnoliopsida</taxon>
        <taxon>Liliopsida</taxon>
        <taxon>Araceae</taxon>
        <taxon>Pothoideae</taxon>
        <taxon>Potheae</taxon>
        <taxon>Anthurium</taxon>
    </lineage>
</organism>
<proteinExistence type="inferred from homology"/>
<dbReference type="EMBL" id="GDJX01005177">
    <property type="protein sequence ID" value="JAT62759.1"/>
    <property type="molecule type" value="Transcribed_RNA"/>
</dbReference>
<dbReference type="InterPro" id="IPR004147">
    <property type="entry name" value="ABC1_dom"/>
</dbReference>
<dbReference type="SUPFAM" id="SSF56112">
    <property type="entry name" value="Protein kinase-like (PK-like)"/>
    <property type="match status" value="1"/>
</dbReference>
<accession>A0A1D1Z7B9</accession>
<name>A0A1D1Z7B9_9ARAE</name>
<keyword evidence="2" id="KW-0472">Membrane</keyword>